<dbReference type="InterPro" id="IPR018502">
    <property type="entry name" value="Annexin_repeat"/>
</dbReference>
<gene>
    <name evidence="7" type="ORF">CLODIP_2_CD08305</name>
</gene>
<sequence length="348" mass="39068">MPHHKYATKYCIPTVVEHEDFDATIDATALEEAMKGPGTDEDAITEILAYRTVAQRLQIADVYKELFDKDLVERLKGDLTGHMEDVIMAMMTPISQLYAKELHKAISGLGTDEDAIVEVLMSLSNCGVLEVSAEYENMYGNSLEHDLKHDSSGEFRNLLVRLCSAIRDESETVDEELARNDALSLASAEVFWPQGIQGETLTCSSNRPAAGASEWATEESVFASILAARSFPHLRLVFRVFRSVTGRDIEAVIDQHFSGKLRKGFLSIVRIVRKRAAYFARRLYESMKGLGTDDHTLIRIIVSRCEIDLGDIKQEFLAQYGQTLEKWITGDTLGHYRKTLLALVAYEH</sequence>
<reference evidence="7 8" key="1">
    <citation type="submission" date="2020-04" db="EMBL/GenBank/DDBJ databases">
        <authorList>
            <person name="Alioto T."/>
            <person name="Alioto T."/>
            <person name="Gomez Garrido J."/>
        </authorList>
    </citation>
    <scope>NUCLEOTIDE SEQUENCE [LARGE SCALE GENOMIC DNA]</scope>
</reference>
<dbReference type="Gene3D" id="1.10.220.10">
    <property type="entry name" value="Annexin"/>
    <property type="match status" value="4"/>
</dbReference>
<organism evidence="7 8">
    <name type="scientific">Cloeon dipterum</name>
    <dbReference type="NCBI Taxonomy" id="197152"/>
    <lineage>
        <taxon>Eukaryota</taxon>
        <taxon>Metazoa</taxon>
        <taxon>Ecdysozoa</taxon>
        <taxon>Arthropoda</taxon>
        <taxon>Hexapoda</taxon>
        <taxon>Insecta</taxon>
        <taxon>Pterygota</taxon>
        <taxon>Palaeoptera</taxon>
        <taxon>Ephemeroptera</taxon>
        <taxon>Pisciforma</taxon>
        <taxon>Baetidae</taxon>
        <taxon>Cloeon</taxon>
    </lineage>
</organism>
<dbReference type="Proteomes" id="UP000494165">
    <property type="component" value="Unassembled WGS sequence"/>
</dbReference>
<dbReference type="FunFam" id="1.10.220.10:FF:000005">
    <property type="entry name" value="Annexin"/>
    <property type="match status" value="2"/>
</dbReference>
<dbReference type="PROSITE" id="PS00223">
    <property type="entry name" value="ANNEXIN_1"/>
    <property type="match status" value="2"/>
</dbReference>
<dbReference type="FunFam" id="1.10.220.10:FF:000002">
    <property type="entry name" value="Annexin"/>
    <property type="match status" value="1"/>
</dbReference>
<evidence type="ECO:0000313" key="7">
    <source>
        <dbReference type="EMBL" id="CAB3370876.1"/>
    </source>
</evidence>
<dbReference type="InterPro" id="IPR018252">
    <property type="entry name" value="Annexin_repeat_CS"/>
</dbReference>
<dbReference type="PRINTS" id="PR00196">
    <property type="entry name" value="ANNEXIN"/>
</dbReference>
<dbReference type="GO" id="GO:0005634">
    <property type="term" value="C:nucleus"/>
    <property type="evidence" value="ECO:0007669"/>
    <property type="project" value="TreeGrafter"/>
</dbReference>
<comment type="similarity">
    <text evidence="1 6">Belongs to the annexin family.</text>
</comment>
<accession>A0A8S1CRQ5</accession>
<dbReference type="OrthoDB" id="37886at2759"/>
<comment type="domain">
    <text evidence="6">A pair of annexin repeats may form one binding site for calcium and phospholipid.</text>
</comment>
<dbReference type="InterPro" id="IPR037104">
    <property type="entry name" value="Annexin_sf"/>
</dbReference>
<dbReference type="PROSITE" id="PS51897">
    <property type="entry name" value="ANNEXIN_2"/>
    <property type="match status" value="4"/>
</dbReference>
<evidence type="ECO:0000256" key="3">
    <source>
        <dbReference type="ARBA" id="ARBA00022837"/>
    </source>
</evidence>
<dbReference type="AlphaFoldDB" id="A0A8S1CRQ5"/>
<dbReference type="GO" id="GO:0032509">
    <property type="term" value="P:endosome transport via multivesicular body sorting pathway"/>
    <property type="evidence" value="ECO:0007669"/>
    <property type="project" value="TreeGrafter"/>
</dbReference>
<protein>
    <recommendedName>
        <fullName evidence="6">Annexin</fullName>
    </recommendedName>
</protein>
<keyword evidence="2 6" id="KW-0677">Repeat</keyword>
<dbReference type="GO" id="GO:0005544">
    <property type="term" value="F:calcium-dependent phospholipid binding"/>
    <property type="evidence" value="ECO:0007669"/>
    <property type="project" value="UniProtKB-KW"/>
</dbReference>
<name>A0A8S1CRQ5_9INSE</name>
<keyword evidence="5 6" id="KW-0111">Calcium/phospholipid-binding</keyword>
<keyword evidence="4 6" id="KW-0041">Annexin</keyword>
<dbReference type="PANTHER" id="PTHR10502">
    <property type="entry name" value="ANNEXIN"/>
    <property type="match status" value="1"/>
</dbReference>
<dbReference type="FunFam" id="1.10.220.10:FF:000001">
    <property type="entry name" value="Annexin"/>
    <property type="match status" value="1"/>
</dbReference>
<proteinExistence type="inferred from homology"/>
<keyword evidence="8" id="KW-1185">Reference proteome</keyword>
<dbReference type="GO" id="GO:0001786">
    <property type="term" value="F:phosphatidylserine binding"/>
    <property type="evidence" value="ECO:0007669"/>
    <property type="project" value="TreeGrafter"/>
</dbReference>
<comment type="caution">
    <text evidence="7">The sequence shown here is derived from an EMBL/GenBank/DDBJ whole genome shotgun (WGS) entry which is preliminary data.</text>
</comment>
<dbReference type="GO" id="GO:0005509">
    <property type="term" value="F:calcium ion binding"/>
    <property type="evidence" value="ECO:0007669"/>
    <property type="project" value="InterPro"/>
</dbReference>
<dbReference type="GO" id="GO:0005737">
    <property type="term" value="C:cytoplasm"/>
    <property type="evidence" value="ECO:0007669"/>
    <property type="project" value="TreeGrafter"/>
</dbReference>
<evidence type="ECO:0000256" key="2">
    <source>
        <dbReference type="ARBA" id="ARBA00022737"/>
    </source>
</evidence>
<dbReference type="PANTHER" id="PTHR10502:SF233">
    <property type="entry name" value="ANNEXIN B9"/>
    <property type="match status" value="1"/>
</dbReference>
<dbReference type="SMART" id="SM00335">
    <property type="entry name" value="ANX"/>
    <property type="match status" value="4"/>
</dbReference>
<evidence type="ECO:0000256" key="4">
    <source>
        <dbReference type="ARBA" id="ARBA00023216"/>
    </source>
</evidence>
<dbReference type="EMBL" id="CADEPI010000056">
    <property type="protein sequence ID" value="CAB3370876.1"/>
    <property type="molecule type" value="Genomic_DNA"/>
</dbReference>
<dbReference type="GO" id="GO:0012506">
    <property type="term" value="C:vesicle membrane"/>
    <property type="evidence" value="ECO:0007669"/>
    <property type="project" value="TreeGrafter"/>
</dbReference>
<dbReference type="InterPro" id="IPR001464">
    <property type="entry name" value="Annexin"/>
</dbReference>
<evidence type="ECO:0000256" key="6">
    <source>
        <dbReference type="RuleBase" id="RU003540"/>
    </source>
</evidence>
<dbReference type="Pfam" id="PF00191">
    <property type="entry name" value="Annexin"/>
    <property type="match status" value="4"/>
</dbReference>
<evidence type="ECO:0000256" key="1">
    <source>
        <dbReference type="ARBA" id="ARBA00007831"/>
    </source>
</evidence>
<dbReference type="SUPFAM" id="SSF47874">
    <property type="entry name" value="Annexin"/>
    <property type="match status" value="1"/>
</dbReference>
<dbReference type="GO" id="GO:0005886">
    <property type="term" value="C:plasma membrane"/>
    <property type="evidence" value="ECO:0007669"/>
    <property type="project" value="TreeGrafter"/>
</dbReference>
<keyword evidence="3 6" id="KW-0106">Calcium</keyword>
<evidence type="ECO:0000256" key="5">
    <source>
        <dbReference type="ARBA" id="ARBA00023302"/>
    </source>
</evidence>
<evidence type="ECO:0000313" key="8">
    <source>
        <dbReference type="Proteomes" id="UP000494165"/>
    </source>
</evidence>